<dbReference type="KEGG" id="csl:COCSUDRAFT_52577"/>
<evidence type="ECO:0000256" key="2">
    <source>
        <dbReference type="SAM" id="SignalP"/>
    </source>
</evidence>
<feature type="signal peptide" evidence="2">
    <location>
        <begin position="1"/>
        <end position="25"/>
    </location>
</feature>
<feature type="compositionally biased region" description="Low complexity" evidence="1">
    <location>
        <begin position="228"/>
        <end position="244"/>
    </location>
</feature>
<dbReference type="RefSeq" id="XP_005650339.1">
    <property type="nucleotide sequence ID" value="XM_005650282.1"/>
</dbReference>
<evidence type="ECO:0008006" key="5">
    <source>
        <dbReference type="Google" id="ProtNLM"/>
    </source>
</evidence>
<dbReference type="EMBL" id="AGSI01000003">
    <property type="protein sequence ID" value="EIE25795.1"/>
    <property type="molecule type" value="Genomic_DNA"/>
</dbReference>
<comment type="caution">
    <text evidence="3">The sequence shown here is derived from an EMBL/GenBank/DDBJ whole genome shotgun (WGS) entry which is preliminary data.</text>
</comment>
<evidence type="ECO:0000313" key="4">
    <source>
        <dbReference type="Proteomes" id="UP000007264"/>
    </source>
</evidence>
<evidence type="ECO:0000256" key="1">
    <source>
        <dbReference type="SAM" id="MobiDB-lite"/>
    </source>
</evidence>
<dbReference type="PANTHER" id="PTHR23353:SF23">
    <property type="entry name" value="PROTEIN HAIRLESS"/>
    <property type="match status" value="1"/>
</dbReference>
<keyword evidence="4" id="KW-1185">Reference proteome</keyword>
<feature type="region of interest" description="Disordered" evidence="1">
    <location>
        <begin position="195"/>
        <end position="244"/>
    </location>
</feature>
<sequence length="340" mass="34584">MLRSRTTGLWVVAVAIQGMMLMASAQQPRAGAVYIIEAANATFLDANTLVLNGASGSTAFKVDYPYSDAGVMDTGMLLQDPVYSPQGVWLGSPMGTIFGTAANGNATAVILLINAVPVFDAAAGTLTFNITIVSDPKYIKFPDGIARLTYAKAVTPSAYARPLVVTAQVSNSALLTSVALFLDVDQTTINPASAPTGITNNNNNGGGFTNNNNNGGGGITNNNGGGFTNNNNNSGYTNNNNNGGGSTITNNNGAGFTNNNNNGGAAITNNGVSSGVPGTITNNNNNGGSSVVPAAPGQTPVPGTYNVVTTTTDCNGHVDVQYSYVPGLRGISRNNNNNCG</sequence>
<dbReference type="AlphaFoldDB" id="I0Z576"/>
<reference evidence="3 4" key="1">
    <citation type="journal article" date="2012" name="Genome Biol.">
        <title>The genome of the polar eukaryotic microalga coccomyxa subellipsoidea reveals traits of cold adaptation.</title>
        <authorList>
            <person name="Blanc G."/>
            <person name="Agarkova I."/>
            <person name="Grimwood J."/>
            <person name="Kuo A."/>
            <person name="Brueggeman A."/>
            <person name="Dunigan D."/>
            <person name="Gurnon J."/>
            <person name="Ladunga I."/>
            <person name="Lindquist E."/>
            <person name="Lucas S."/>
            <person name="Pangilinan J."/>
            <person name="Proschold T."/>
            <person name="Salamov A."/>
            <person name="Schmutz J."/>
            <person name="Weeks D."/>
            <person name="Yamada T."/>
            <person name="Claverie J.M."/>
            <person name="Grigoriev I."/>
            <person name="Van Etten J."/>
            <person name="Lomsadze A."/>
            <person name="Borodovsky M."/>
        </authorList>
    </citation>
    <scope>NUCLEOTIDE SEQUENCE [LARGE SCALE GENOMIC DNA]</scope>
    <source>
        <strain evidence="3 4">C-169</strain>
    </source>
</reference>
<dbReference type="PANTHER" id="PTHR23353">
    <property type="entry name" value="RAB-GAP/TBC-RELATED"/>
    <property type="match status" value="1"/>
</dbReference>
<dbReference type="GeneID" id="17043799"/>
<organism evidence="3 4">
    <name type="scientific">Coccomyxa subellipsoidea (strain C-169)</name>
    <name type="common">Green microalga</name>
    <dbReference type="NCBI Taxonomy" id="574566"/>
    <lineage>
        <taxon>Eukaryota</taxon>
        <taxon>Viridiplantae</taxon>
        <taxon>Chlorophyta</taxon>
        <taxon>core chlorophytes</taxon>
        <taxon>Trebouxiophyceae</taxon>
        <taxon>Trebouxiophyceae incertae sedis</taxon>
        <taxon>Coccomyxaceae</taxon>
        <taxon>Coccomyxa</taxon>
        <taxon>Coccomyxa subellipsoidea</taxon>
    </lineage>
</organism>
<dbReference type="Proteomes" id="UP000007264">
    <property type="component" value="Unassembled WGS sequence"/>
</dbReference>
<dbReference type="InterPro" id="IPR053019">
    <property type="entry name" value="GATA_zinc_finger"/>
</dbReference>
<feature type="compositionally biased region" description="Gly residues" evidence="1">
    <location>
        <begin position="204"/>
        <end position="227"/>
    </location>
</feature>
<gene>
    <name evidence="3" type="ORF">COCSUDRAFT_52577</name>
</gene>
<keyword evidence="2" id="KW-0732">Signal</keyword>
<evidence type="ECO:0000313" key="3">
    <source>
        <dbReference type="EMBL" id="EIE25795.1"/>
    </source>
</evidence>
<proteinExistence type="predicted"/>
<protein>
    <recommendedName>
        <fullName evidence="5">Cohesin domain-containing protein</fullName>
    </recommendedName>
</protein>
<accession>I0Z576</accession>
<feature type="chain" id="PRO_5003636817" description="Cohesin domain-containing protein" evidence="2">
    <location>
        <begin position="26"/>
        <end position="340"/>
    </location>
</feature>
<name>I0Z576_COCSC</name>